<comment type="caution">
    <text evidence="1">The sequence shown here is derived from an EMBL/GenBank/DDBJ whole genome shotgun (WGS) entry which is preliminary data.</text>
</comment>
<name>A0A645DLJ1_9ZZZZ</name>
<protein>
    <submittedName>
        <fullName evidence="1">Uncharacterized protein</fullName>
    </submittedName>
</protein>
<gene>
    <name evidence="1" type="ORF">SDC9_136775</name>
</gene>
<organism evidence="1">
    <name type="scientific">bioreactor metagenome</name>
    <dbReference type="NCBI Taxonomy" id="1076179"/>
    <lineage>
        <taxon>unclassified sequences</taxon>
        <taxon>metagenomes</taxon>
        <taxon>ecological metagenomes</taxon>
    </lineage>
</organism>
<accession>A0A645DLJ1</accession>
<dbReference type="EMBL" id="VSSQ01037060">
    <property type="protein sequence ID" value="MPM89663.1"/>
    <property type="molecule type" value="Genomic_DNA"/>
</dbReference>
<sequence length="118" mass="12997">MQLGGKNYPVVQHGGYDLGPFVDKDADRYDIGRKQRRKRPRLFRCHAAAALGHVDDEAGVIRPAAIDKADIAAARKAAYFYLRHLAPSRNSSSIARLSAARISVSPISTASTPYRRSF</sequence>
<reference evidence="1" key="1">
    <citation type="submission" date="2019-08" db="EMBL/GenBank/DDBJ databases">
        <authorList>
            <person name="Kucharzyk K."/>
            <person name="Murdoch R.W."/>
            <person name="Higgins S."/>
            <person name="Loffler F."/>
        </authorList>
    </citation>
    <scope>NUCLEOTIDE SEQUENCE</scope>
</reference>
<proteinExistence type="predicted"/>
<dbReference type="AlphaFoldDB" id="A0A645DLJ1"/>
<evidence type="ECO:0000313" key="1">
    <source>
        <dbReference type="EMBL" id="MPM89663.1"/>
    </source>
</evidence>